<reference evidence="3" key="1">
    <citation type="submission" date="2022-01" db="EMBL/GenBank/DDBJ databases">
        <authorList>
            <person name="King R."/>
        </authorList>
    </citation>
    <scope>NUCLEOTIDE SEQUENCE</scope>
</reference>
<dbReference type="PANTHER" id="PTHR21567">
    <property type="entry name" value="CLASP"/>
    <property type="match status" value="1"/>
</dbReference>
<dbReference type="InterPro" id="IPR016024">
    <property type="entry name" value="ARM-type_fold"/>
</dbReference>
<dbReference type="InterPro" id="IPR011989">
    <property type="entry name" value="ARM-like"/>
</dbReference>
<feature type="region of interest" description="Disordered" evidence="1">
    <location>
        <begin position="945"/>
        <end position="1135"/>
    </location>
</feature>
<dbReference type="SMART" id="SM01349">
    <property type="entry name" value="TOG"/>
    <property type="match status" value="1"/>
</dbReference>
<keyword evidence="4" id="KW-1185">Reference proteome</keyword>
<feature type="compositionally biased region" description="Low complexity" evidence="1">
    <location>
        <begin position="986"/>
        <end position="998"/>
    </location>
</feature>
<dbReference type="SUPFAM" id="SSF48371">
    <property type="entry name" value="ARM repeat"/>
    <property type="match status" value="2"/>
</dbReference>
<dbReference type="InterPro" id="IPR034085">
    <property type="entry name" value="TOG"/>
</dbReference>
<feature type="compositionally biased region" description="Basic residues" evidence="1">
    <location>
        <begin position="1233"/>
        <end position="1247"/>
    </location>
</feature>
<accession>A0A9P0DRL4</accession>
<dbReference type="InterPro" id="IPR024395">
    <property type="entry name" value="CLASP_N_dom"/>
</dbReference>
<dbReference type="GO" id="GO:0005929">
    <property type="term" value="C:cilium"/>
    <property type="evidence" value="ECO:0007669"/>
    <property type="project" value="TreeGrafter"/>
</dbReference>
<evidence type="ECO:0000259" key="2">
    <source>
        <dbReference type="SMART" id="SM01349"/>
    </source>
</evidence>
<feature type="compositionally biased region" description="Low complexity" evidence="1">
    <location>
        <begin position="945"/>
        <end position="962"/>
    </location>
</feature>
<dbReference type="GO" id="GO:0005881">
    <property type="term" value="C:cytoplasmic microtubule"/>
    <property type="evidence" value="ECO:0007669"/>
    <property type="project" value="TreeGrafter"/>
</dbReference>
<feature type="region of interest" description="Disordered" evidence="1">
    <location>
        <begin position="1232"/>
        <end position="1263"/>
    </location>
</feature>
<dbReference type="Gene3D" id="1.25.10.10">
    <property type="entry name" value="Leucine-rich Repeat Variant"/>
    <property type="match status" value="3"/>
</dbReference>
<name>A0A9P0DRL4_PHYSR</name>
<dbReference type="EMBL" id="OU900097">
    <property type="protein sequence ID" value="CAH1184100.1"/>
    <property type="molecule type" value="Genomic_DNA"/>
</dbReference>
<feature type="region of interest" description="Disordered" evidence="1">
    <location>
        <begin position="870"/>
        <end position="920"/>
    </location>
</feature>
<feature type="compositionally biased region" description="Low complexity" evidence="1">
    <location>
        <begin position="1112"/>
        <end position="1126"/>
    </location>
</feature>
<evidence type="ECO:0000256" key="1">
    <source>
        <dbReference type="SAM" id="MobiDB-lite"/>
    </source>
</evidence>
<feature type="compositionally biased region" description="Polar residues" evidence="1">
    <location>
        <begin position="290"/>
        <end position="300"/>
    </location>
</feature>
<sequence>MTAVCEKKPSLTRLWETIVRTKNLPIGVDETFLYDLVREKLCEPEREVRQHALRVLMDLIPVTKQSNLDAQMRNILPNVLSNLGHSSPSLRKSALDSLKKYSKFSANYNYLMKELLPSTEHFTSIAPFLINPQTDDKTVKFVVEELWKDLENPNVTQDAAKALARLRFNIGNEKFKNFLGTNRHLHLEEICEIYDLPIDYSDNEKLWSDEDSIEDKVILETEITLKTGPAITMKIHEESRPSSVVDDHSKHGVLKILRDDSESDFEEVARRTPRKVRFGGESVKLRTPESDSSNQSDAKSTLRITVSDALSITTRKSLIPIRIKSLPTTPLRSSNNIVKNRLHRSAPNLNRSFHKTKLPLKRDSNLIEKFKINEGKDTLMDNLVVPKLNSRRNSVTLEPKTSPSSPHKEIEVFHNLTRSPVMQRKMENSTSNNISTFNSFKLFPDSTSNEDISIESTTNNTNENKILALPPPEDVRNSMGKSDMSAEKTNQLSSDSKISSSNEKINEYDSFKVCPNDSEYSSRDENLDTKKKQNGGFDLFQQWHNSSFNSEESSLSRSEALDNLVKMLKQPNTLENLEPGPAALLFEALFACQHLDKLHFLAEDAMGLMIRGVRKEVLDQCLGRLSIGICTLGAPTGINLALLLMKKCCPKNLLGEIMDRCFAHKTREGALQVLMASARLLPSSDIEVTKMAEFASATLRDRRRRVRHAALETLATLAQLRSNAEILEIVERVTKASPDHQYLLRVIRTRLSRRQLPVVESDGTVRYSTPRDQTELEWLSGKNNIEPNHSVSSSASSSNNSINYWKRNSRHEDIVESSITYTKDDSSSDRQQVWAVDPVVFHKNGFLRENNKTANPPVLRPVYILQPEAATDSGRGYRRYDRGRSFSPPKPNHKRSLSSYVAASDAQPLTSAPKAAGKCKEGVRKSFSSEQLFVKDRDHQELHSFSLSSRSSTTSTGSSSKSGNWYKEMRSGIPVPISSETKFRFRSNGTSSNSTSSGPIIARRSALGSVPSTPIITRSSPRSSPEKTSNVLPPPPQSSGSESSGYFTPPPDSKKAFVKLDSVDRTSESDDKDDDKETNNNNIEEEDTTDNAGEFVKRNLSASSAETTVPNEEPTLPPTNSSPSKSSKVETPKREQIQRFSISGSRESLFTEQARPLAEYRSKSRSVVDLQNFLPEITAIRKNLNSAPSIKDDLLSNGNITISTTEEIQAVIPINCVDDNPESPTKEITITRKLSRRLSRTQSRRSIRSTPREPTPNSSRSNIKLKDTLQLALNQLSNTEWEVMILGLQSLSRIAKYHPEVIEGQIHTVCVNLAKHIKNLRSQVARAACHTATELFASCRRSLEIELEEIAGPLLHRTADTNKFLRSDANAALDQMCEHLPISRVVAVITSRGCTHQNSIVRAASIRLITDLVKRHGSDKIFQMNKDVRDKIILAGANSLADGSVEARSHGKEMLSHLMVHPMFHKTLLEVVPQSTLRHIAKTLNSIKAHGGT</sequence>
<feature type="compositionally biased region" description="Polar residues" evidence="1">
    <location>
        <begin position="1100"/>
        <end position="1110"/>
    </location>
</feature>
<dbReference type="PANTHER" id="PTHR21567:SF87">
    <property type="entry name" value="CRESCERIN-LIKE PROTEIN CHE-12"/>
    <property type="match status" value="1"/>
</dbReference>
<evidence type="ECO:0000313" key="3">
    <source>
        <dbReference type="EMBL" id="CAH1184100.1"/>
    </source>
</evidence>
<protein>
    <recommendedName>
        <fullName evidence="2">TOG domain-containing protein</fullName>
    </recommendedName>
</protein>
<feature type="region of interest" description="Disordered" evidence="1">
    <location>
        <begin position="279"/>
        <end position="300"/>
    </location>
</feature>
<evidence type="ECO:0000313" key="4">
    <source>
        <dbReference type="Proteomes" id="UP001153712"/>
    </source>
</evidence>
<feature type="region of interest" description="Disordered" evidence="1">
    <location>
        <begin position="463"/>
        <end position="501"/>
    </location>
</feature>
<organism evidence="3 4">
    <name type="scientific">Phyllotreta striolata</name>
    <name type="common">Striped flea beetle</name>
    <name type="synonym">Crioceris striolata</name>
    <dbReference type="NCBI Taxonomy" id="444603"/>
    <lineage>
        <taxon>Eukaryota</taxon>
        <taxon>Metazoa</taxon>
        <taxon>Ecdysozoa</taxon>
        <taxon>Arthropoda</taxon>
        <taxon>Hexapoda</taxon>
        <taxon>Insecta</taxon>
        <taxon>Pterygota</taxon>
        <taxon>Neoptera</taxon>
        <taxon>Endopterygota</taxon>
        <taxon>Coleoptera</taxon>
        <taxon>Polyphaga</taxon>
        <taxon>Cucujiformia</taxon>
        <taxon>Chrysomeloidea</taxon>
        <taxon>Chrysomelidae</taxon>
        <taxon>Galerucinae</taxon>
        <taxon>Alticini</taxon>
        <taxon>Phyllotreta</taxon>
    </lineage>
</organism>
<gene>
    <name evidence="3" type="ORF">PHYEVI_LOCUS7309</name>
</gene>
<dbReference type="OrthoDB" id="63891at2759"/>
<dbReference type="GO" id="GO:0008017">
    <property type="term" value="F:microtubule binding"/>
    <property type="evidence" value="ECO:0007669"/>
    <property type="project" value="TreeGrafter"/>
</dbReference>
<proteinExistence type="predicted"/>
<dbReference type="Proteomes" id="UP001153712">
    <property type="component" value="Chromosome 4"/>
</dbReference>
<feature type="domain" description="TOG" evidence="2">
    <location>
        <begin position="1250"/>
        <end position="1493"/>
    </location>
</feature>
<feature type="compositionally biased region" description="Low complexity" evidence="1">
    <location>
        <begin position="1011"/>
        <end position="1023"/>
    </location>
</feature>
<dbReference type="GO" id="GO:0000226">
    <property type="term" value="P:microtubule cytoskeleton organization"/>
    <property type="evidence" value="ECO:0007669"/>
    <property type="project" value="UniProtKB-ARBA"/>
</dbReference>
<dbReference type="Pfam" id="PF12348">
    <property type="entry name" value="CLASP_N"/>
    <property type="match status" value="1"/>
</dbReference>